<dbReference type="EMBL" id="CP001339">
    <property type="protein sequence ID" value="ACL73639.1"/>
    <property type="molecule type" value="Genomic_DNA"/>
</dbReference>
<dbReference type="eggNOG" id="COG3901">
    <property type="taxonomic scope" value="Bacteria"/>
</dbReference>
<keyword evidence="2" id="KW-1003">Cell membrane</keyword>
<dbReference type="STRING" id="396588.Tgr7_2563"/>
<dbReference type="Pfam" id="PF12801">
    <property type="entry name" value="Fer4_5"/>
    <property type="match status" value="2"/>
</dbReference>
<evidence type="ECO:0000259" key="7">
    <source>
        <dbReference type="SMART" id="SM00900"/>
    </source>
</evidence>
<evidence type="ECO:0000256" key="6">
    <source>
        <dbReference type="SAM" id="SignalP"/>
    </source>
</evidence>
<sequence precursor="true">MPACAALAGLLLVIGILLASPAHGEISPFFPEADRLGDPTGDPPAIPVFRGDEQIGLLFETRHVTPIPAYSGLPVNMLVGLDMKGEITGVRVIEHSEPIMLVGIPESRLADFVNQYVTRTVSDRVRVGLSPRQREGYTYVDAVSGATVTVVVMGESIMRGARMMAVAHGLVAPGAGAAEPARVRTGDFEPADWETLLSTGAVAHRHLTRGEVDAAFVGTEAEHVDRAPPGAEEETFIHLYAAYLNAPTVGRNLLGEALHRQLMERLAEGEHAIILMAEGIYSFKGSGFVRGGIFDRIQLLQAERAFQFRDTDLIRAPRLALDGVPRFGEREIFVVRAEHGFDPGRPWEIELLVRRQVGALDSAFVNFSLEYLPPRAFFDYPEPPPQLAHEDRPLWISVWEDRVMQIVVLSAGLLLLTFILMFQDVLARRPRLLNHIRHGFLIYTVVFIGWYALAQLSVVNIFSFTHALFTDFQWGTFLMDPMMFMLWSFVAVTLLLWGRGVYCGWLCPFGAMQELINEVSRKFRVPQYELPWAVHERLWSIKYLILLGLFGISLHSMASAEIYAEVEPFKTAVTMRFQREWGFVLYAGILLAISVVNRKFFCRYLCPLGAGLAIPARIRLFDWLKRHKECGSPCQICANECEVKAIHPDGRINANECHYCLDCQVTYWNDRKCPPMVARRKRREKAATISLARLGNGLPDTQAEQKTSQAPTGP</sequence>
<keyword evidence="3 5" id="KW-0472">Membrane</keyword>
<keyword evidence="6" id="KW-0732">Signal</keyword>
<dbReference type="InterPro" id="IPR007329">
    <property type="entry name" value="FMN-bd"/>
</dbReference>
<keyword evidence="9" id="KW-1185">Reference proteome</keyword>
<dbReference type="RefSeq" id="WP_012639114.1">
    <property type="nucleotide sequence ID" value="NC_011901.1"/>
</dbReference>
<evidence type="ECO:0000256" key="4">
    <source>
        <dbReference type="SAM" id="MobiDB-lite"/>
    </source>
</evidence>
<reference evidence="8 9" key="1">
    <citation type="journal article" date="2011" name="Stand. Genomic Sci.">
        <title>Complete genome sequence of 'Thioalkalivibrio sulfidophilus' HL-EbGr7.</title>
        <authorList>
            <person name="Muyzer G."/>
            <person name="Sorokin D.Y."/>
            <person name="Mavromatis K."/>
            <person name="Lapidus A."/>
            <person name="Clum A."/>
            <person name="Ivanova N."/>
            <person name="Pati A."/>
            <person name="d'Haeseleer P."/>
            <person name="Woyke T."/>
            <person name="Kyrpides N.C."/>
        </authorList>
    </citation>
    <scope>NUCLEOTIDE SEQUENCE [LARGE SCALE GENOMIC DNA]</scope>
    <source>
        <strain evidence="8 9">HL-EbGR7</strain>
    </source>
</reference>
<dbReference type="InterPro" id="IPR017896">
    <property type="entry name" value="4Fe4S_Fe-S-bd"/>
</dbReference>
<keyword evidence="5" id="KW-0812">Transmembrane</keyword>
<keyword evidence="5" id="KW-1133">Transmembrane helix</keyword>
<protein>
    <submittedName>
        <fullName evidence="8">FMN-binding domain protein</fullName>
    </submittedName>
</protein>
<dbReference type="PIRSF" id="PIRSF036354">
    <property type="entry name" value="NosR"/>
    <property type="match status" value="1"/>
</dbReference>
<dbReference type="PANTHER" id="PTHR30224">
    <property type="entry name" value="ELECTRON TRANSPORT PROTEIN"/>
    <property type="match status" value="1"/>
</dbReference>
<evidence type="ECO:0000313" key="8">
    <source>
        <dbReference type="EMBL" id="ACL73639.1"/>
    </source>
</evidence>
<feature type="region of interest" description="Disordered" evidence="4">
    <location>
        <begin position="695"/>
        <end position="714"/>
    </location>
</feature>
<dbReference type="AlphaFoldDB" id="B8GM52"/>
<accession>B8GM52</accession>
<evidence type="ECO:0000256" key="3">
    <source>
        <dbReference type="ARBA" id="ARBA00023136"/>
    </source>
</evidence>
<dbReference type="GO" id="GO:0005886">
    <property type="term" value="C:plasma membrane"/>
    <property type="evidence" value="ECO:0007669"/>
    <property type="project" value="UniProtKB-SubCell"/>
</dbReference>
<dbReference type="Proteomes" id="UP000002383">
    <property type="component" value="Chromosome"/>
</dbReference>
<dbReference type="SUPFAM" id="SSF54862">
    <property type="entry name" value="4Fe-4S ferredoxins"/>
    <property type="match status" value="1"/>
</dbReference>
<dbReference type="NCBIfam" id="NF046105">
    <property type="entry name" value="TransRegNosR"/>
    <property type="match status" value="1"/>
</dbReference>
<dbReference type="KEGG" id="tgr:Tgr7_2563"/>
<feature type="transmembrane region" description="Helical" evidence="5">
    <location>
        <begin position="482"/>
        <end position="502"/>
    </location>
</feature>
<dbReference type="PANTHER" id="PTHR30224:SF4">
    <property type="entry name" value="ELECTRON TRANSPORT PROTEIN YCCM-RELATED"/>
    <property type="match status" value="1"/>
</dbReference>
<dbReference type="InterPro" id="IPR052378">
    <property type="entry name" value="NosR_regulator"/>
</dbReference>
<gene>
    <name evidence="8" type="ordered locus">Tgr7_2563</name>
</gene>
<evidence type="ECO:0000256" key="5">
    <source>
        <dbReference type="SAM" id="Phobius"/>
    </source>
</evidence>
<feature type="transmembrane region" description="Helical" evidence="5">
    <location>
        <begin position="543"/>
        <end position="563"/>
    </location>
</feature>
<proteinExistence type="predicted"/>
<feature type="transmembrane region" description="Helical" evidence="5">
    <location>
        <begin position="583"/>
        <end position="601"/>
    </location>
</feature>
<dbReference type="OrthoDB" id="9806398at2"/>
<dbReference type="InterPro" id="IPR011399">
    <property type="entry name" value="NosR"/>
</dbReference>
<feature type="compositionally biased region" description="Polar residues" evidence="4">
    <location>
        <begin position="702"/>
        <end position="714"/>
    </location>
</feature>
<dbReference type="HOGENOM" id="CLU_013077_0_0_6"/>
<evidence type="ECO:0000256" key="2">
    <source>
        <dbReference type="ARBA" id="ARBA00022475"/>
    </source>
</evidence>
<feature type="chain" id="PRO_5002872833" evidence="6">
    <location>
        <begin position="25"/>
        <end position="714"/>
    </location>
</feature>
<dbReference type="GO" id="GO:0010181">
    <property type="term" value="F:FMN binding"/>
    <property type="evidence" value="ECO:0007669"/>
    <property type="project" value="InterPro"/>
</dbReference>
<dbReference type="eggNOG" id="COG0348">
    <property type="taxonomic scope" value="Bacteria"/>
</dbReference>
<dbReference type="GO" id="GO:0003677">
    <property type="term" value="F:DNA binding"/>
    <property type="evidence" value="ECO:0007669"/>
    <property type="project" value="InterPro"/>
</dbReference>
<evidence type="ECO:0000256" key="1">
    <source>
        <dbReference type="ARBA" id="ARBA00004236"/>
    </source>
</evidence>
<feature type="domain" description="FMN-binding" evidence="7">
    <location>
        <begin position="69"/>
        <end position="164"/>
    </location>
</feature>
<feature type="transmembrane region" description="Helical" evidence="5">
    <location>
        <begin position="406"/>
        <end position="427"/>
    </location>
</feature>
<feature type="transmembrane region" description="Helical" evidence="5">
    <location>
        <begin position="439"/>
        <end position="462"/>
    </location>
</feature>
<comment type="subcellular location">
    <subcellularLocation>
        <location evidence="1">Cell membrane</location>
    </subcellularLocation>
</comment>
<dbReference type="GO" id="GO:0045893">
    <property type="term" value="P:positive regulation of DNA-templated transcription"/>
    <property type="evidence" value="ECO:0007669"/>
    <property type="project" value="InterPro"/>
</dbReference>
<organism evidence="8 9">
    <name type="scientific">Thioalkalivibrio sulfidiphilus (strain HL-EbGR7)</name>
    <dbReference type="NCBI Taxonomy" id="396588"/>
    <lineage>
        <taxon>Bacteria</taxon>
        <taxon>Pseudomonadati</taxon>
        <taxon>Pseudomonadota</taxon>
        <taxon>Gammaproteobacteria</taxon>
        <taxon>Chromatiales</taxon>
        <taxon>Ectothiorhodospiraceae</taxon>
        <taxon>Thioalkalivibrio</taxon>
    </lineage>
</organism>
<dbReference type="SMART" id="SM00900">
    <property type="entry name" value="FMN_bind"/>
    <property type="match status" value="1"/>
</dbReference>
<dbReference type="Pfam" id="PF04205">
    <property type="entry name" value="FMN_bind"/>
    <property type="match status" value="1"/>
</dbReference>
<evidence type="ECO:0000313" key="9">
    <source>
        <dbReference type="Proteomes" id="UP000002383"/>
    </source>
</evidence>
<feature type="signal peptide" evidence="6">
    <location>
        <begin position="1"/>
        <end position="24"/>
    </location>
</feature>
<name>B8GM52_THISH</name>